<reference evidence="1" key="1">
    <citation type="journal article" date="2023" name="Mol. Phylogenet. Evol.">
        <title>Genome-scale phylogeny and comparative genomics of the fungal order Sordariales.</title>
        <authorList>
            <person name="Hensen N."/>
            <person name="Bonometti L."/>
            <person name="Westerberg I."/>
            <person name="Brannstrom I.O."/>
            <person name="Guillou S."/>
            <person name="Cros-Aarteil S."/>
            <person name="Calhoun S."/>
            <person name="Haridas S."/>
            <person name="Kuo A."/>
            <person name="Mondo S."/>
            <person name="Pangilinan J."/>
            <person name="Riley R."/>
            <person name="LaButti K."/>
            <person name="Andreopoulos B."/>
            <person name="Lipzen A."/>
            <person name="Chen C."/>
            <person name="Yan M."/>
            <person name="Daum C."/>
            <person name="Ng V."/>
            <person name="Clum A."/>
            <person name="Steindorff A."/>
            <person name="Ohm R.A."/>
            <person name="Martin F."/>
            <person name="Silar P."/>
            <person name="Natvig D.O."/>
            <person name="Lalanne C."/>
            <person name="Gautier V."/>
            <person name="Ament-Velasquez S.L."/>
            <person name="Kruys A."/>
            <person name="Hutchinson M.I."/>
            <person name="Powell A.J."/>
            <person name="Barry K."/>
            <person name="Miller A.N."/>
            <person name="Grigoriev I.V."/>
            <person name="Debuchy R."/>
            <person name="Gladieux P."/>
            <person name="Hiltunen Thoren M."/>
            <person name="Johannesson H."/>
        </authorList>
    </citation>
    <scope>NUCLEOTIDE SEQUENCE</scope>
    <source>
        <strain evidence="1">CBS 118394</strain>
    </source>
</reference>
<organism evidence="1 2">
    <name type="scientific">Apodospora peruviana</name>
    <dbReference type="NCBI Taxonomy" id="516989"/>
    <lineage>
        <taxon>Eukaryota</taxon>
        <taxon>Fungi</taxon>
        <taxon>Dikarya</taxon>
        <taxon>Ascomycota</taxon>
        <taxon>Pezizomycotina</taxon>
        <taxon>Sordariomycetes</taxon>
        <taxon>Sordariomycetidae</taxon>
        <taxon>Sordariales</taxon>
        <taxon>Lasiosphaeriaceae</taxon>
        <taxon>Apodospora</taxon>
    </lineage>
</organism>
<reference evidence="1" key="2">
    <citation type="submission" date="2023-06" db="EMBL/GenBank/DDBJ databases">
        <authorList>
            <consortium name="Lawrence Berkeley National Laboratory"/>
            <person name="Haridas S."/>
            <person name="Hensen N."/>
            <person name="Bonometti L."/>
            <person name="Westerberg I."/>
            <person name="Brannstrom I.O."/>
            <person name="Guillou S."/>
            <person name="Cros-Aarteil S."/>
            <person name="Calhoun S."/>
            <person name="Kuo A."/>
            <person name="Mondo S."/>
            <person name="Pangilinan J."/>
            <person name="Riley R."/>
            <person name="Labutti K."/>
            <person name="Andreopoulos B."/>
            <person name="Lipzen A."/>
            <person name="Chen C."/>
            <person name="Yanf M."/>
            <person name="Daum C."/>
            <person name="Ng V."/>
            <person name="Clum A."/>
            <person name="Steindorff A."/>
            <person name="Ohm R."/>
            <person name="Martin F."/>
            <person name="Silar P."/>
            <person name="Natvig D."/>
            <person name="Lalanne C."/>
            <person name="Gautier V."/>
            <person name="Ament-Velasquez S.L."/>
            <person name="Kruys A."/>
            <person name="Hutchinson M.I."/>
            <person name="Powell A.J."/>
            <person name="Barry K."/>
            <person name="Miller A.N."/>
            <person name="Grigoriev I.V."/>
            <person name="Debuchy R."/>
            <person name="Gladieux P."/>
            <person name="Thoren M.H."/>
            <person name="Johannesson H."/>
        </authorList>
    </citation>
    <scope>NUCLEOTIDE SEQUENCE</scope>
    <source>
        <strain evidence="1">CBS 118394</strain>
    </source>
</reference>
<dbReference type="AlphaFoldDB" id="A0AAE0ITW0"/>
<comment type="caution">
    <text evidence="1">The sequence shown here is derived from an EMBL/GenBank/DDBJ whole genome shotgun (WGS) entry which is preliminary data.</text>
</comment>
<keyword evidence="2" id="KW-1185">Reference proteome</keyword>
<protein>
    <submittedName>
        <fullName evidence="1">Uncharacterized protein</fullName>
    </submittedName>
</protein>
<evidence type="ECO:0000313" key="2">
    <source>
        <dbReference type="Proteomes" id="UP001283341"/>
    </source>
</evidence>
<proteinExistence type="predicted"/>
<gene>
    <name evidence="1" type="ORF">B0H66DRAFT_636110</name>
</gene>
<evidence type="ECO:0000313" key="1">
    <source>
        <dbReference type="EMBL" id="KAK3331193.1"/>
    </source>
</evidence>
<name>A0AAE0ITW0_9PEZI</name>
<sequence length="359" mass="39496">MDARHWLIAKKYHLETLLAKVNIDALKSVASSARKGVSCKIPAITGVSTQDDVAEAIAKQCGGQNCHLDIQFGDGQVQDHVFCSEVATLQFLGQRRPPSPVPVCTHISWKCPEMVTTTQWETSYVLIDKLPGQTLNWYAANDEQKVKVMEQLADIYLELEKHPIPESGSLILHSSSHGNKTGSVDIDQKVKVGGFAQVHWFESAAKPPFGPFGALQVAYEAILHLKLRALGSGEISGHPVDNYLSILWRLKEALPQLASSLGLERCTTSRGSSTGEFASAEVAFSSPCMMWPVCAFYDGSNELHADEILFAETFEQSMCARIWEVWFAGIGCGSDSCFPCSGCYIQLWWGRPDRIRGSL</sequence>
<accession>A0AAE0ITW0</accession>
<dbReference type="EMBL" id="JAUEDM010000001">
    <property type="protein sequence ID" value="KAK3331193.1"/>
    <property type="molecule type" value="Genomic_DNA"/>
</dbReference>
<dbReference type="Proteomes" id="UP001283341">
    <property type="component" value="Unassembled WGS sequence"/>
</dbReference>